<dbReference type="Proteomes" id="UP000266313">
    <property type="component" value="Chromosome"/>
</dbReference>
<dbReference type="EMBL" id="AP017928">
    <property type="protein sequence ID" value="BBA35308.1"/>
    <property type="molecule type" value="Genomic_DNA"/>
</dbReference>
<evidence type="ECO:0000313" key="2">
    <source>
        <dbReference type="Proteomes" id="UP000266313"/>
    </source>
</evidence>
<evidence type="ECO:0000313" key="1">
    <source>
        <dbReference type="EMBL" id="BBA35308.1"/>
    </source>
</evidence>
<dbReference type="KEGG" id="mmai:sS8_3370"/>
<gene>
    <name evidence="1" type="ORF">sS8_3370</name>
</gene>
<keyword evidence="2" id="KW-1185">Reference proteome</keyword>
<sequence length="158" mass="16012">MIIFLATIFLASCTSKHIQIDKITDNVVGNALDRAGDAAARALDRAGDLGANVAQRIGDGVSRLLDRGGDTLSWLGDRIGGGLKALGVAGSLTSPIGATATAAGVTHAGIVAARDPVLGDAVESIGEMTYRHGGDVVDNGMAHIVGEQEAALEARLGR</sequence>
<name>A0A250KUG9_9GAMM</name>
<dbReference type="AlphaFoldDB" id="A0A250KUG9"/>
<organism evidence="1 2">
    <name type="scientific">Methylocaldum marinum</name>
    <dbReference type="NCBI Taxonomy" id="1432792"/>
    <lineage>
        <taxon>Bacteria</taxon>
        <taxon>Pseudomonadati</taxon>
        <taxon>Pseudomonadota</taxon>
        <taxon>Gammaproteobacteria</taxon>
        <taxon>Methylococcales</taxon>
        <taxon>Methylococcaceae</taxon>
        <taxon>Methylocaldum</taxon>
    </lineage>
</organism>
<reference evidence="1 2" key="1">
    <citation type="submission" date="2016-12" db="EMBL/GenBank/DDBJ databases">
        <title>Genome sequencing of Methylocaldum marinum.</title>
        <authorList>
            <person name="Takeuchi M."/>
            <person name="Kamagata Y."/>
            <person name="Hiraoka S."/>
            <person name="Oshima K."/>
            <person name="Hattori M."/>
            <person name="Iwasaki W."/>
        </authorList>
    </citation>
    <scope>NUCLEOTIDE SEQUENCE [LARGE SCALE GENOMIC DNA]</scope>
    <source>
        <strain evidence="1 2">S8</strain>
    </source>
</reference>
<proteinExistence type="predicted"/>
<protein>
    <submittedName>
        <fullName evidence="1">Uncharacterized protein</fullName>
    </submittedName>
</protein>
<accession>A0A250KUG9</accession>